<dbReference type="Proteomes" id="UP000238825">
    <property type="component" value="Chromosome"/>
</dbReference>
<protein>
    <submittedName>
        <fullName evidence="2">Uncharacterized protein</fullName>
    </submittedName>
</protein>
<reference evidence="2 4" key="1">
    <citation type="submission" date="2017-03" db="EMBL/GenBank/DDBJ databases">
        <title>The whole genome sequencing and assembly of Lysinibacillus sphaericus DSM 28T strain.</title>
        <authorList>
            <person name="Lee Y.-J."/>
            <person name="Yi H."/>
            <person name="Bahn Y.-S."/>
            <person name="Kim J.F."/>
            <person name="Lee D.-W."/>
        </authorList>
    </citation>
    <scope>NUCLEOTIDE SEQUENCE [LARGE SCALE GENOMIC DNA]</scope>
    <source>
        <strain evidence="2 4">DSM 28</strain>
    </source>
</reference>
<name>A0A2S0K1D7_LYSSH</name>
<dbReference type="RefSeq" id="WP_024363672.1">
    <property type="nucleotide sequence ID" value="NZ_BJNS01000062.1"/>
</dbReference>
<accession>A0A2S0K1D7</accession>
<reference evidence="3 5" key="2">
    <citation type="submission" date="2018-06" db="EMBL/GenBank/DDBJ databases">
        <authorList>
            <consortium name="Pathogen Informatics"/>
            <person name="Doyle S."/>
        </authorList>
    </citation>
    <scope>NUCLEOTIDE SEQUENCE [LARGE SCALE GENOMIC DNA]</scope>
    <source>
        <strain evidence="3 5">NCTC10338</strain>
    </source>
</reference>
<keyword evidence="1" id="KW-0732">Signal</keyword>
<sequence length="275" mass="31364">MKKFFSLLFIFSLFVFMPLVTNANDLSEETIELQRNDRTDFSIPEKSDLTSIMGEGDSKIYKVALGMNRSEKLTLVTRKTFDVEITNPKGDTIVLKTGLGDEGNRQVEFDTSIVGNYHIHIKPSEDGRNNYPYSLRTIVGEPVYLYANPSYRVDLRTSSISSRKTTSDIQYFDLTNISSIPDDAILTDFTIGGKETNRYLVSLYSIKRSLRPTSSFSWIDATFPLYNPKQLDAVPKHAQIKVKQPYAFKYSASFDLPGTYTLQPFVLISYKREMK</sequence>
<evidence type="ECO:0000313" key="2">
    <source>
        <dbReference type="EMBL" id="AVK97167.1"/>
    </source>
</evidence>
<dbReference type="AlphaFoldDB" id="A0A2S0K1D7"/>
<dbReference type="Proteomes" id="UP000255295">
    <property type="component" value="Unassembled WGS sequence"/>
</dbReference>
<gene>
    <name evidence="2" type="ORF">LS41612_13290</name>
    <name evidence="3" type="ORF">NCTC10338_02042</name>
</gene>
<feature type="chain" id="PRO_5030054938" evidence="1">
    <location>
        <begin position="24"/>
        <end position="275"/>
    </location>
</feature>
<dbReference type="GeneID" id="48277168"/>
<evidence type="ECO:0000256" key="1">
    <source>
        <dbReference type="SAM" id="SignalP"/>
    </source>
</evidence>
<dbReference type="EMBL" id="UFSZ01000001">
    <property type="protein sequence ID" value="SUV16955.1"/>
    <property type="molecule type" value="Genomic_DNA"/>
</dbReference>
<feature type="signal peptide" evidence="1">
    <location>
        <begin position="1"/>
        <end position="23"/>
    </location>
</feature>
<proteinExistence type="predicted"/>
<organism evidence="2 4">
    <name type="scientific">Lysinibacillus sphaericus</name>
    <name type="common">Bacillus sphaericus</name>
    <dbReference type="NCBI Taxonomy" id="1421"/>
    <lineage>
        <taxon>Bacteria</taxon>
        <taxon>Bacillati</taxon>
        <taxon>Bacillota</taxon>
        <taxon>Bacilli</taxon>
        <taxon>Bacillales</taxon>
        <taxon>Bacillaceae</taxon>
        <taxon>Lysinibacillus</taxon>
    </lineage>
</organism>
<evidence type="ECO:0000313" key="4">
    <source>
        <dbReference type="Proteomes" id="UP000238825"/>
    </source>
</evidence>
<evidence type="ECO:0000313" key="3">
    <source>
        <dbReference type="EMBL" id="SUV16955.1"/>
    </source>
</evidence>
<dbReference type="EMBL" id="CP019980">
    <property type="protein sequence ID" value="AVK97167.1"/>
    <property type="molecule type" value="Genomic_DNA"/>
</dbReference>
<evidence type="ECO:0000313" key="5">
    <source>
        <dbReference type="Proteomes" id="UP000255295"/>
    </source>
</evidence>